<dbReference type="InterPro" id="IPR008397">
    <property type="entry name" value="Alginate_lyase_dom"/>
</dbReference>
<keyword evidence="7" id="KW-1185">Reference proteome</keyword>
<evidence type="ECO:0000256" key="1">
    <source>
        <dbReference type="ARBA" id="ARBA00022729"/>
    </source>
</evidence>
<feature type="coiled-coil region" evidence="3">
    <location>
        <begin position="70"/>
        <end position="97"/>
    </location>
</feature>
<evidence type="ECO:0000256" key="4">
    <source>
        <dbReference type="SAM" id="SignalP"/>
    </source>
</evidence>
<sequence length="370" mass="41604">MSIARSLLCAPMVAVALGLTVPAHAANTIWPARATVQSEMISDYRSLRCPHAPPAAYTGTLQIDSKYDQRDATKSTLRRLSRESRQIRERLTQYQAGLMQIVTRFERASEPEEVNYSLACLDQWLEAWAGPGALLSTDTSSTGKAVRKWSLAAIAAGVMKVRALSDNEYELTLAQRDWIRRLTDAVIADYGPRQTLSFAWFNNHDYWAAWAVSASAMLLDRDDYLRWANTTFGLAFSQMEPGEAGDYRQLPLETARGELAVEYTHYALIPLVLLAETAEANGRPLTAIERQQLGQLVKFAVLGVQSPERLPELTEPQKRPGEHKMIWLLPFLKLQPEHPLARSLFRDVKDETGSYSQVGGDIHFFYMDIE</sequence>
<evidence type="ECO:0000256" key="2">
    <source>
        <dbReference type="ARBA" id="ARBA00023239"/>
    </source>
</evidence>
<accession>A0ABX9XJD1</accession>
<gene>
    <name evidence="6" type="ORF">EF096_15115</name>
</gene>
<organism evidence="6 7">
    <name type="scientific">Pseudomonas neustonica</name>
    <dbReference type="NCBI Taxonomy" id="2487346"/>
    <lineage>
        <taxon>Bacteria</taxon>
        <taxon>Pseudomonadati</taxon>
        <taxon>Pseudomonadota</taxon>
        <taxon>Gammaproteobacteria</taxon>
        <taxon>Pseudomonadales</taxon>
        <taxon>Pseudomonadaceae</taxon>
        <taxon>Pseudomonas</taxon>
    </lineage>
</organism>
<keyword evidence="1 4" id="KW-0732">Signal</keyword>
<protein>
    <submittedName>
        <fullName evidence="6">Poly(Beta-D-mannuronate) lyase</fullName>
    </submittedName>
</protein>
<feature type="signal peptide" evidence="4">
    <location>
        <begin position="1"/>
        <end position="25"/>
    </location>
</feature>
<dbReference type="SUPFAM" id="SSF48230">
    <property type="entry name" value="Chondroitin AC/alginate lyase"/>
    <property type="match status" value="1"/>
</dbReference>
<feature type="chain" id="PRO_5045856426" evidence="4">
    <location>
        <begin position="26"/>
        <end position="370"/>
    </location>
</feature>
<proteinExistence type="predicted"/>
<keyword evidence="3" id="KW-0175">Coiled coil</keyword>
<dbReference type="GO" id="GO:0016829">
    <property type="term" value="F:lyase activity"/>
    <property type="evidence" value="ECO:0007669"/>
    <property type="project" value="UniProtKB-KW"/>
</dbReference>
<dbReference type="Pfam" id="PF05426">
    <property type="entry name" value="Alginate_lyase"/>
    <property type="match status" value="1"/>
</dbReference>
<dbReference type="EMBL" id="RKKU01000022">
    <property type="protein sequence ID" value="ROZ82363.1"/>
    <property type="molecule type" value="Genomic_DNA"/>
</dbReference>
<evidence type="ECO:0000313" key="6">
    <source>
        <dbReference type="EMBL" id="ROZ82363.1"/>
    </source>
</evidence>
<dbReference type="Gene3D" id="1.50.10.100">
    <property type="entry name" value="Chondroitin AC/alginate lyase"/>
    <property type="match status" value="1"/>
</dbReference>
<dbReference type="Proteomes" id="UP000275199">
    <property type="component" value="Unassembled WGS sequence"/>
</dbReference>
<keyword evidence="2 6" id="KW-0456">Lyase</keyword>
<dbReference type="InterPro" id="IPR008929">
    <property type="entry name" value="Chondroitin_lyas"/>
</dbReference>
<name>A0ABX9XJD1_9PSED</name>
<evidence type="ECO:0000313" key="7">
    <source>
        <dbReference type="Proteomes" id="UP000275199"/>
    </source>
</evidence>
<feature type="domain" description="Alginate lyase" evidence="5">
    <location>
        <begin position="63"/>
        <end position="309"/>
    </location>
</feature>
<evidence type="ECO:0000259" key="5">
    <source>
        <dbReference type="Pfam" id="PF05426"/>
    </source>
</evidence>
<comment type="caution">
    <text evidence="6">The sequence shown here is derived from an EMBL/GenBank/DDBJ whole genome shotgun (WGS) entry which is preliminary data.</text>
</comment>
<evidence type="ECO:0000256" key="3">
    <source>
        <dbReference type="SAM" id="Coils"/>
    </source>
</evidence>
<reference evidence="6 7" key="1">
    <citation type="submission" date="2018-11" db="EMBL/GenBank/DDBJ databases">
        <authorList>
            <person name="Jang G.I."/>
            <person name="Hwang C.Y."/>
        </authorList>
    </citation>
    <scope>NUCLEOTIDE SEQUENCE [LARGE SCALE GENOMIC DNA]</scope>
    <source>
        <strain evidence="6 7">SSM26</strain>
    </source>
</reference>